<evidence type="ECO:0000256" key="2">
    <source>
        <dbReference type="ARBA" id="ARBA00004496"/>
    </source>
</evidence>
<evidence type="ECO:0000256" key="3">
    <source>
        <dbReference type="ARBA" id="ARBA00005547"/>
    </source>
</evidence>
<evidence type="ECO:0000313" key="12">
    <source>
        <dbReference type="EMBL" id="KAK2956663.1"/>
    </source>
</evidence>
<evidence type="ECO:0000256" key="4">
    <source>
        <dbReference type="ARBA" id="ARBA00022490"/>
    </source>
</evidence>
<gene>
    <name evidence="12" type="ORF">BLNAU_8297</name>
</gene>
<proteinExistence type="inferred from homology"/>
<sequence>MTRPEHIAPPELYYNEVEAKKYTQNTRVIHIQRKITKRAIELLALPKNKPLLLLDIGCGSGLSGQELRKMRHVEWIGLDISASMLAIAKERDVGGDLCRSDLGEGIPFRPNTIDGAISISTVQWLFNADFKDAQPFQRLKLFFQTLNHCLRRGGRAVIQFYPENGHQLEEMQRCATQAGFGGGLLCDYPNSTRQKKWYFVLFAGTAKIDPIAMPQALMAGEDQNDSDTDSSDDSDEEEEEEESGDGMILDSNSDDEDESDAEGPIEKKKTSVIQSNVQFEWKREKRSQRDRRKKQKNLKQKVMEQKERQQRQGKDVRRNTKYTGRKRKSGW</sequence>
<evidence type="ECO:0000259" key="10">
    <source>
        <dbReference type="Pfam" id="PF08241"/>
    </source>
</evidence>
<evidence type="ECO:0000256" key="9">
    <source>
        <dbReference type="SAM" id="MobiDB-lite"/>
    </source>
</evidence>
<feature type="compositionally biased region" description="Basic residues" evidence="9">
    <location>
        <begin position="319"/>
        <end position="331"/>
    </location>
</feature>
<feature type="region of interest" description="Disordered" evidence="9">
    <location>
        <begin position="220"/>
        <end position="331"/>
    </location>
</feature>
<keyword evidence="7" id="KW-0949">S-adenosyl-L-methionine</keyword>
<dbReference type="Pfam" id="PF08241">
    <property type="entry name" value="Methyltransf_11"/>
    <property type="match status" value="1"/>
</dbReference>
<dbReference type="InterPro" id="IPR039769">
    <property type="entry name" value="Bud23-like"/>
</dbReference>
<dbReference type="Proteomes" id="UP001281761">
    <property type="component" value="Unassembled WGS sequence"/>
</dbReference>
<comment type="caution">
    <text evidence="12">The sequence shown here is derived from an EMBL/GenBank/DDBJ whole genome shotgun (WGS) entry which is preliminary data.</text>
</comment>
<dbReference type="InterPro" id="IPR029063">
    <property type="entry name" value="SAM-dependent_MTases_sf"/>
</dbReference>
<dbReference type="Gene3D" id="3.40.50.150">
    <property type="entry name" value="Vaccinia Virus protein VP39"/>
    <property type="match status" value="1"/>
</dbReference>
<evidence type="ECO:0000256" key="6">
    <source>
        <dbReference type="ARBA" id="ARBA00022679"/>
    </source>
</evidence>
<dbReference type="PANTHER" id="PTHR12734:SF0">
    <property type="entry name" value="18S RRNA (GUANINE-N(7))-METHYLTRANSFERASE-RELATED"/>
    <property type="match status" value="1"/>
</dbReference>
<keyword evidence="13" id="KW-1185">Reference proteome</keyword>
<comment type="subcellular location">
    <subcellularLocation>
        <location evidence="2">Cytoplasm</location>
    </subcellularLocation>
    <subcellularLocation>
        <location evidence="1">Nucleus</location>
    </subcellularLocation>
</comment>
<evidence type="ECO:0000259" key="11">
    <source>
        <dbReference type="Pfam" id="PF12589"/>
    </source>
</evidence>
<dbReference type="GO" id="GO:0008168">
    <property type="term" value="F:methyltransferase activity"/>
    <property type="evidence" value="ECO:0007669"/>
    <property type="project" value="UniProtKB-KW"/>
</dbReference>
<evidence type="ECO:0000256" key="5">
    <source>
        <dbReference type="ARBA" id="ARBA00022603"/>
    </source>
</evidence>
<dbReference type="EMBL" id="JARBJD010000053">
    <property type="protein sequence ID" value="KAK2956663.1"/>
    <property type="molecule type" value="Genomic_DNA"/>
</dbReference>
<feature type="compositionally biased region" description="Basic and acidic residues" evidence="9">
    <location>
        <begin position="301"/>
        <end position="318"/>
    </location>
</feature>
<feature type="compositionally biased region" description="Basic residues" evidence="9">
    <location>
        <begin position="284"/>
        <end position="299"/>
    </location>
</feature>
<keyword evidence="4" id="KW-0963">Cytoplasm</keyword>
<organism evidence="12 13">
    <name type="scientific">Blattamonas nauphoetae</name>
    <dbReference type="NCBI Taxonomy" id="2049346"/>
    <lineage>
        <taxon>Eukaryota</taxon>
        <taxon>Metamonada</taxon>
        <taxon>Preaxostyla</taxon>
        <taxon>Oxymonadida</taxon>
        <taxon>Blattamonas</taxon>
    </lineage>
</organism>
<feature type="domain" description="18S rRNA (guanine(1575)-N(7))-methyltransferase Bud23 C-terminal" evidence="11">
    <location>
        <begin position="266"/>
        <end position="328"/>
    </location>
</feature>
<keyword evidence="6" id="KW-0808">Transferase</keyword>
<evidence type="ECO:0000313" key="13">
    <source>
        <dbReference type="Proteomes" id="UP001281761"/>
    </source>
</evidence>
<accession>A0ABQ9XYW4</accession>
<dbReference type="Pfam" id="PF12589">
    <property type="entry name" value="WBS_methylT"/>
    <property type="match status" value="1"/>
</dbReference>
<dbReference type="PANTHER" id="PTHR12734">
    <property type="entry name" value="METHYLTRANSFERASE-RELATED"/>
    <property type="match status" value="1"/>
</dbReference>
<reference evidence="12 13" key="1">
    <citation type="journal article" date="2022" name="bioRxiv">
        <title>Genomics of Preaxostyla Flagellates Illuminates Evolutionary Transitions and the Path Towards Mitochondrial Loss.</title>
        <authorList>
            <person name="Novak L.V.F."/>
            <person name="Treitli S.C."/>
            <person name="Pyrih J."/>
            <person name="Halakuc P."/>
            <person name="Pipaliya S.V."/>
            <person name="Vacek V."/>
            <person name="Brzon O."/>
            <person name="Soukal P."/>
            <person name="Eme L."/>
            <person name="Dacks J.B."/>
            <person name="Karnkowska A."/>
            <person name="Elias M."/>
            <person name="Hampl V."/>
        </authorList>
    </citation>
    <scope>NUCLEOTIDE SEQUENCE [LARGE SCALE GENOMIC DNA]</scope>
    <source>
        <strain evidence="12">NAU3</strain>
        <tissue evidence="12">Gut</tissue>
    </source>
</reference>
<dbReference type="CDD" id="cd02440">
    <property type="entry name" value="AdoMet_MTases"/>
    <property type="match status" value="1"/>
</dbReference>
<keyword evidence="8" id="KW-0539">Nucleus</keyword>
<dbReference type="InterPro" id="IPR013216">
    <property type="entry name" value="Methyltransf_11"/>
</dbReference>
<evidence type="ECO:0000256" key="1">
    <source>
        <dbReference type="ARBA" id="ARBA00004123"/>
    </source>
</evidence>
<evidence type="ECO:0000256" key="7">
    <source>
        <dbReference type="ARBA" id="ARBA00022691"/>
    </source>
</evidence>
<feature type="domain" description="Methyltransferase type 11" evidence="10">
    <location>
        <begin position="54"/>
        <end position="158"/>
    </location>
</feature>
<keyword evidence="5 12" id="KW-0489">Methyltransferase</keyword>
<feature type="compositionally biased region" description="Acidic residues" evidence="9">
    <location>
        <begin position="252"/>
        <end position="263"/>
    </location>
</feature>
<dbReference type="GO" id="GO:0032259">
    <property type="term" value="P:methylation"/>
    <property type="evidence" value="ECO:0007669"/>
    <property type="project" value="UniProtKB-KW"/>
</dbReference>
<evidence type="ECO:0000256" key="8">
    <source>
        <dbReference type="ARBA" id="ARBA00023242"/>
    </source>
</evidence>
<protein>
    <submittedName>
        <fullName evidence="12">S-adenosyl-L-methionine-dependent methyltransferase</fullName>
    </submittedName>
</protein>
<comment type="similarity">
    <text evidence="3">Belongs to the class I-like SAM-binding methyltransferase superfamily. BUD23/WBSCR22 family.</text>
</comment>
<dbReference type="SUPFAM" id="SSF53335">
    <property type="entry name" value="S-adenosyl-L-methionine-dependent methyltransferases"/>
    <property type="match status" value="1"/>
</dbReference>
<feature type="compositionally biased region" description="Acidic residues" evidence="9">
    <location>
        <begin position="222"/>
        <end position="244"/>
    </location>
</feature>
<name>A0ABQ9XYW4_9EUKA</name>
<dbReference type="InterPro" id="IPR022238">
    <property type="entry name" value="Bud23_C"/>
</dbReference>